<keyword evidence="1 4" id="KW-0808">Transferase</keyword>
<sequence>MAGDAPGGAVTIRECAGSSEYASLAAIWRSAVDATHDFLDPRDRDAIEARLIPSYFPNVALRVAEVDGGAGGFVGVADGKIEMLFVGAELRGRGVGSALLADALANGARQVDVNEQNTQAVGFYESRGFAVVDRSGLDDAGRPYPILHMTYGAAR</sequence>
<dbReference type="GO" id="GO:0016747">
    <property type="term" value="F:acyltransferase activity, transferring groups other than amino-acyl groups"/>
    <property type="evidence" value="ECO:0007669"/>
    <property type="project" value="InterPro"/>
</dbReference>
<dbReference type="InterPro" id="IPR016181">
    <property type="entry name" value="Acyl_CoA_acyltransferase"/>
</dbReference>
<evidence type="ECO:0000313" key="4">
    <source>
        <dbReference type="EMBL" id="MBB6173428.1"/>
    </source>
</evidence>
<proteinExistence type="predicted"/>
<evidence type="ECO:0000259" key="3">
    <source>
        <dbReference type="PROSITE" id="PS51186"/>
    </source>
</evidence>
<dbReference type="PANTHER" id="PTHR43800:SF1">
    <property type="entry name" value="PEPTIDYL-LYSINE N-ACETYLTRANSFERASE YJAB"/>
    <property type="match status" value="1"/>
</dbReference>
<dbReference type="Gene3D" id="3.40.630.30">
    <property type="match status" value="1"/>
</dbReference>
<keyword evidence="5" id="KW-1185">Reference proteome</keyword>
<evidence type="ECO:0000256" key="1">
    <source>
        <dbReference type="ARBA" id="ARBA00022679"/>
    </source>
</evidence>
<dbReference type="RefSeq" id="WP_184076803.1">
    <property type="nucleotide sequence ID" value="NZ_JACHDS010000001.1"/>
</dbReference>
<reference evidence="4 5" key="1">
    <citation type="submission" date="2020-08" db="EMBL/GenBank/DDBJ databases">
        <title>Sequencing the genomes of 1000 actinobacteria strains.</title>
        <authorList>
            <person name="Klenk H.-P."/>
        </authorList>
    </citation>
    <scope>NUCLEOTIDE SEQUENCE [LARGE SCALE GENOMIC DNA]</scope>
    <source>
        <strain evidence="4 5">DSM 46659</strain>
    </source>
</reference>
<comment type="caution">
    <text evidence="4">The sequence shown here is derived from an EMBL/GenBank/DDBJ whole genome shotgun (WGS) entry which is preliminary data.</text>
</comment>
<feature type="domain" description="N-acetyltransferase" evidence="3">
    <location>
        <begin position="10"/>
        <end position="154"/>
    </location>
</feature>
<evidence type="ECO:0000256" key="2">
    <source>
        <dbReference type="ARBA" id="ARBA00023315"/>
    </source>
</evidence>
<name>A0A7W9YJR0_9ACTN</name>
<dbReference type="AlphaFoldDB" id="A0A7W9YJR0"/>
<dbReference type="Pfam" id="PF13673">
    <property type="entry name" value="Acetyltransf_10"/>
    <property type="match status" value="1"/>
</dbReference>
<dbReference type="PANTHER" id="PTHR43800">
    <property type="entry name" value="PEPTIDYL-LYSINE N-ACETYLTRANSFERASE YJAB"/>
    <property type="match status" value="1"/>
</dbReference>
<protein>
    <submittedName>
        <fullName evidence="4">Putative acetyltransferase</fullName>
        <ecNumber evidence="4">2.3.1.-</ecNumber>
    </submittedName>
</protein>
<dbReference type="PROSITE" id="PS51186">
    <property type="entry name" value="GNAT"/>
    <property type="match status" value="1"/>
</dbReference>
<evidence type="ECO:0000313" key="5">
    <source>
        <dbReference type="Proteomes" id="UP000546642"/>
    </source>
</evidence>
<dbReference type="InterPro" id="IPR000182">
    <property type="entry name" value="GNAT_dom"/>
</dbReference>
<dbReference type="EC" id="2.3.1.-" evidence="4"/>
<keyword evidence="2 4" id="KW-0012">Acyltransferase</keyword>
<gene>
    <name evidence="4" type="ORF">HNR23_003488</name>
</gene>
<dbReference type="SUPFAM" id="SSF55729">
    <property type="entry name" value="Acyl-CoA N-acyltransferases (Nat)"/>
    <property type="match status" value="1"/>
</dbReference>
<organism evidence="4 5">
    <name type="scientific">Nocardiopsis mwathae</name>
    <dbReference type="NCBI Taxonomy" id="1472723"/>
    <lineage>
        <taxon>Bacteria</taxon>
        <taxon>Bacillati</taxon>
        <taxon>Actinomycetota</taxon>
        <taxon>Actinomycetes</taxon>
        <taxon>Streptosporangiales</taxon>
        <taxon>Nocardiopsidaceae</taxon>
        <taxon>Nocardiopsis</taxon>
    </lineage>
</organism>
<dbReference type="EMBL" id="JACHDS010000001">
    <property type="protein sequence ID" value="MBB6173428.1"/>
    <property type="molecule type" value="Genomic_DNA"/>
</dbReference>
<accession>A0A7W9YJR0</accession>
<dbReference type="Proteomes" id="UP000546642">
    <property type="component" value="Unassembled WGS sequence"/>
</dbReference>